<dbReference type="InterPro" id="IPR036770">
    <property type="entry name" value="Ankyrin_rpt-contain_sf"/>
</dbReference>
<dbReference type="PROSITE" id="PS50297">
    <property type="entry name" value="ANK_REP_REGION"/>
    <property type="match status" value="1"/>
</dbReference>
<dbReference type="AlphaFoldDB" id="A0A7S1SNP6"/>
<dbReference type="Gene3D" id="1.25.40.20">
    <property type="entry name" value="Ankyrin repeat-containing domain"/>
    <property type="match status" value="1"/>
</dbReference>
<protein>
    <submittedName>
        <fullName evidence="5">Uncharacterized protein</fullName>
    </submittedName>
</protein>
<dbReference type="GO" id="GO:0085020">
    <property type="term" value="P:protein K6-linked ubiquitination"/>
    <property type="evidence" value="ECO:0007669"/>
    <property type="project" value="TreeGrafter"/>
</dbReference>
<dbReference type="GO" id="GO:0004842">
    <property type="term" value="F:ubiquitin-protein transferase activity"/>
    <property type="evidence" value="ECO:0007669"/>
    <property type="project" value="TreeGrafter"/>
</dbReference>
<dbReference type="InterPro" id="IPR002110">
    <property type="entry name" value="Ankyrin_rpt"/>
</dbReference>
<dbReference type="EMBL" id="HBGG01011547">
    <property type="protein sequence ID" value="CAD9203648.1"/>
    <property type="molecule type" value="Transcribed_RNA"/>
</dbReference>
<accession>A0A7S1SNP6</accession>
<keyword evidence="1" id="KW-0677">Repeat</keyword>
<dbReference type="SMART" id="SM00248">
    <property type="entry name" value="ANK"/>
    <property type="match status" value="4"/>
</dbReference>
<evidence type="ECO:0000256" key="1">
    <source>
        <dbReference type="ARBA" id="ARBA00022737"/>
    </source>
</evidence>
<name>A0A7S1SNP6_9CHLO</name>
<gene>
    <name evidence="5" type="ORF">TCHU04912_LOCUS5883</name>
</gene>
<feature type="repeat" description="ANK" evidence="3">
    <location>
        <begin position="107"/>
        <end position="139"/>
    </location>
</feature>
<proteinExistence type="predicted"/>
<dbReference type="PANTHER" id="PTHR24171:SF8">
    <property type="entry name" value="BRCA1-ASSOCIATED RING DOMAIN PROTEIN 1"/>
    <property type="match status" value="1"/>
</dbReference>
<evidence type="ECO:0000313" key="5">
    <source>
        <dbReference type="EMBL" id="CAD9203648.1"/>
    </source>
</evidence>
<feature type="repeat" description="ANK" evidence="3">
    <location>
        <begin position="73"/>
        <end position="105"/>
    </location>
</feature>
<organism evidence="5">
    <name type="scientific">Tetraselmis chuii</name>
    <dbReference type="NCBI Taxonomy" id="63592"/>
    <lineage>
        <taxon>Eukaryota</taxon>
        <taxon>Viridiplantae</taxon>
        <taxon>Chlorophyta</taxon>
        <taxon>core chlorophytes</taxon>
        <taxon>Chlorodendrophyceae</taxon>
        <taxon>Chlorodendrales</taxon>
        <taxon>Chlorodendraceae</taxon>
        <taxon>Tetraselmis</taxon>
    </lineage>
</organism>
<evidence type="ECO:0000256" key="3">
    <source>
        <dbReference type="PROSITE-ProRule" id="PRU00023"/>
    </source>
</evidence>
<dbReference type="PROSITE" id="PS50088">
    <property type="entry name" value="ANK_REPEAT"/>
    <property type="match status" value="2"/>
</dbReference>
<dbReference type="Pfam" id="PF12796">
    <property type="entry name" value="Ank_2"/>
    <property type="match status" value="1"/>
</dbReference>
<dbReference type="Pfam" id="PF00023">
    <property type="entry name" value="Ank"/>
    <property type="match status" value="1"/>
</dbReference>
<dbReference type="PANTHER" id="PTHR24171">
    <property type="entry name" value="ANKYRIN REPEAT DOMAIN-CONTAINING PROTEIN 39-RELATED"/>
    <property type="match status" value="1"/>
</dbReference>
<reference evidence="5" key="1">
    <citation type="submission" date="2021-01" db="EMBL/GenBank/DDBJ databases">
        <authorList>
            <person name="Corre E."/>
            <person name="Pelletier E."/>
            <person name="Niang G."/>
            <person name="Scheremetjew M."/>
            <person name="Finn R."/>
            <person name="Kale V."/>
            <person name="Holt S."/>
            <person name="Cochrane G."/>
            <person name="Meng A."/>
            <person name="Brown T."/>
            <person name="Cohen L."/>
        </authorList>
    </citation>
    <scope>NUCLEOTIDE SEQUENCE</scope>
    <source>
        <strain evidence="5">PLY429</strain>
    </source>
</reference>
<keyword evidence="2 3" id="KW-0040">ANK repeat</keyword>
<dbReference type="SUPFAM" id="SSF48403">
    <property type="entry name" value="Ankyrin repeat"/>
    <property type="match status" value="1"/>
</dbReference>
<evidence type="ECO:0000256" key="2">
    <source>
        <dbReference type="ARBA" id="ARBA00023043"/>
    </source>
</evidence>
<feature type="region of interest" description="Disordered" evidence="4">
    <location>
        <begin position="163"/>
        <end position="186"/>
    </location>
</feature>
<feature type="compositionally biased region" description="Low complexity" evidence="4">
    <location>
        <begin position="174"/>
        <end position="186"/>
    </location>
</feature>
<evidence type="ECO:0000256" key="4">
    <source>
        <dbReference type="SAM" id="MobiDB-lite"/>
    </source>
</evidence>
<sequence length="186" mass="20734">MPSKAVTLEEKLAEAINDADETTVEQLLEKGADPNWENPLGFTQLMVACENCRPSLVRMLVSAGGDLSRVSFYRRTPLSFAIVNNNVEVVQVLLEMGMDLGQRIMEEQYTYLIYAAKFGFKEICERLVEMGVDVHLADKDGLNAIDHARRGRFNITTAFLEDAMHNPKPPRSPSRPVSAVRPVPAV</sequence>